<evidence type="ECO:0000256" key="7">
    <source>
        <dbReference type="ARBA" id="ARBA00023125"/>
    </source>
</evidence>
<evidence type="ECO:0000256" key="8">
    <source>
        <dbReference type="ARBA" id="ARBA00049244"/>
    </source>
</evidence>
<keyword evidence="13" id="KW-1185">Reference proteome</keyword>
<dbReference type="PRINTS" id="PR00106">
    <property type="entry name" value="DNAPOLB"/>
</dbReference>
<dbReference type="InterPro" id="IPR006134">
    <property type="entry name" value="DNA-dir_DNA_pol_B_multi_dom"/>
</dbReference>
<dbReference type="Pfam" id="PF03104">
    <property type="entry name" value="DNA_pol_B_exo1"/>
    <property type="match status" value="1"/>
</dbReference>
<dbReference type="GO" id="GO:0003677">
    <property type="term" value="F:DNA binding"/>
    <property type="evidence" value="ECO:0007669"/>
    <property type="project" value="UniProtKB-KW"/>
</dbReference>
<comment type="similarity">
    <text evidence="1">Belongs to the DNA polymerase type-B family.</text>
</comment>
<evidence type="ECO:0000313" key="13">
    <source>
        <dbReference type="Proteomes" id="UP000594342"/>
    </source>
</evidence>
<dbReference type="SUPFAM" id="SSF56672">
    <property type="entry name" value="DNA/RNA polymerases"/>
    <property type="match status" value="1"/>
</dbReference>
<dbReference type="SMART" id="SM00486">
    <property type="entry name" value="POLBc"/>
    <property type="match status" value="1"/>
</dbReference>
<dbReference type="GO" id="GO:0006297">
    <property type="term" value="P:nucleotide-excision repair, DNA gap filling"/>
    <property type="evidence" value="ECO:0007669"/>
    <property type="project" value="TreeGrafter"/>
</dbReference>
<feature type="region of interest" description="Disordered" evidence="9">
    <location>
        <begin position="509"/>
        <end position="568"/>
    </location>
</feature>
<evidence type="ECO:0000256" key="9">
    <source>
        <dbReference type="SAM" id="MobiDB-lite"/>
    </source>
</evidence>
<comment type="catalytic activity">
    <reaction evidence="8">
        <text>DNA(n) + a 2'-deoxyribonucleoside 5'-triphosphate = DNA(n+1) + diphosphate</text>
        <dbReference type="Rhea" id="RHEA:22508"/>
        <dbReference type="Rhea" id="RHEA-COMP:17339"/>
        <dbReference type="Rhea" id="RHEA-COMP:17340"/>
        <dbReference type="ChEBI" id="CHEBI:33019"/>
        <dbReference type="ChEBI" id="CHEBI:61560"/>
        <dbReference type="ChEBI" id="CHEBI:173112"/>
        <dbReference type="EC" id="2.7.7.7"/>
    </reaction>
</comment>
<dbReference type="SUPFAM" id="SSF53098">
    <property type="entry name" value="Ribonuclease H-like"/>
    <property type="match status" value="1"/>
</dbReference>
<dbReference type="Gene3D" id="1.10.287.690">
    <property type="entry name" value="Helix hairpin bin"/>
    <property type="match status" value="1"/>
</dbReference>
<dbReference type="InterPro" id="IPR036397">
    <property type="entry name" value="RNaseH_sf"/>
</dbReference>
<dbReference type="InterPro" id="IPR012337">
    <property type="entry name" value="RNaseH-like_sf"/>
</dbReference>
<reference evidence="12 13" key="1">
    <citation type="submission" date="2018-10" db="EMBL/GenBank/DDBJ databases">
        <authorList>
            <consortium name="IHU Genomes"/>
        </authorList>
    </citation>
    <scope>NUCLEOTIDE SEQUENCE [LARGE SCALE GENOMIC DNA]</scope>
    <source>
        <strain evidence="12 13">A1</strain>
    </source>
</reference>
<dbReference type="GO" id="GO:0006287">
    <property type="term" value="P:base-excision repair, gap-filling"/>
    <property type="evidence" value="ECO:0007669"/>
    <property type="project" value="TreeGrafter"/>
</dbReference>
<dbReference type="Proteomes" id="UP000594342">
    <property type="component" value="Unassembled WGS sequence"/>
</dbReference>
<evidence type="ECO:0000259" key="10">
    <source>
        <dbReference type="Pfam" id="PF00136"/>
    </source>
</evidence>
<dbReference type="Gene3D" id="3.30.342.10">
    <property type="entry name" value="DNA Polymerase, chain B, domain 1"/>
    <property type="match status" value="1"/>
</dbReference>
<accession>A0A5K0U7P4</accession>
<feature type="domain" description="DNA-directed DNA polymerase family B exonuclease" evidence="11">
    <location>
        <begin position="246"/>
        <end position="480"/>
    </location>
</feature>
<dbReference type="GO" id="GO:0003887">
    <property type="term" value="F:DNA-directed DNA polymerase activity"/>
    <property type="evidence" value="ECO:0007669"/>
    <property type="project" value="UniProtKB-KW"/>
</dbReference>
<feature type="region of interest" description="Disordered" evidence="9">
    <location>
        <begin position="31"/>
        <end position="106"/>
    </location>
</feature>
<keyword evidence="3" id="KW-0808">Transferase</keyword>
<protein>
    <recommendedName>
        <fullName evidence="2">DNA-directed DNA polymerase</fullName>
        <ecNumber evidence="2">2.7.7.7</ecNumber>
    </recommendedName>
</protein>
<feature type="compositionally biased region" description="Acidic residues" evidence="9">
    <location>
        <begin position="509"/>
        <end position="543"/>
    </location>
</feature>
<comment type="caution">
    <text evidence="12">The sequence shown here is derived from an EMBL/GenBank/DDBJ whole genome shotgun (WGS) entry which is preliminary data.</text>
</comment>
<dbReference type="GO" id="GO:0008296">
    <property type="term" value="F:3'-5'-DNA exonuclease activity"/>
    <property type="evidence" value="ECO:0007669"/>
    <property type="project" value="TreeGrafter"/>
</dbReference>
<name>A0A5K0U7P4_9VIRU</name>
<sequence length="1370" mass="159579">MSFRSRDVEDYLKVLRNPDFGSRMVVQQKLLQKRQDVSKKKHLVKSVKDVDVDEDDPDAELFDDNGSSIDEEDAGYDSDASENEYADVEEARMADDEVSRDDNQKPEGDLEFQILDIDFYHAENEDDKKTFNIMLFGKTKEDKSVYVNVEGYRPYFYVEIDERWRKPICDRVIKDVEKRVKKDLKTGLIDFDIIQAHKFHGFTNDEKFNFLKLVFDDYDSMRAYARAFEMKHALPYISRQRKISFKLYESNINPILRFLHIRNIDPIGWCKIPQNKFKPFGEGHRKGTTDINVNCIWKDVERVECNDIHKFKILSFDIECTSEDGKFPQNRDGDKIIQIGMTYSYLGDPECFKQVILCLKKTAPIPGAEVRCFSTEEDLMLAFTNEIRRQDPDIITGYNIFGFDFDYMKNRAKKFGIYSQFSRLSRIKGFVCNYVEQKLESSAMGRNNLKYYNTPGRVHIDLMKFIQREHKLGGYSLDSVAANFIRDKVESFEYIYVGDQKAIDLSVENEDDEILAKEEDEEEEEEEVDKEEDDDSYSSDEDEEPKKKVTKVVKDVKDSKDKKSQDSEEVLDDFDDDVHVRKKNVDNTKKRRIAYTKLKVKSTSGIKKHDYVSIYYNDGPTDNRIGYKYKVFDMDDKSLTLKGKIRIRPYLKRKWKVFWCQAKDDVGPKDIFRMFKMGEKERAIVAKYCLKDCSLCNRLMAKLQILPNSIGMGNVCCVPLSYLFLRGQSVKIFSLVAKQCREENYIIPTVKKKVTKPPQTDASGKIIETAEQQEERRFQKFAQLLVNDEENDDDEEDETYEGATVFDPVTGLHYEPIIVGDYSSLYPSSMIMKNLSHNSIVLDPKYDNLPGYRYHQQAYRRNDGTEKVCRFAEKIGDDPMKTKSTIPRILMKLLATRKKCNAMKETEKDPFKKAVWDGLQLAYKITANSLYGQCGSAVSPISMKDIAACTTSIGRDMLELARNFVENQMKDIINLVKDAVESKDDTKFLEYMRNYYKDVKDSRVEMKEKVKDADGKVVMENDKPKEQYVYKGKEEYYQWLKKQIYDQIGNYNIDPKCIYGDTDSVFFKLNLVDRKTGLPFVEHGALKISIKMGILCTAILNHTLDYPQGLAYEKVYWPFIIISKKRYVGNLYSFDPNDFYQKSMGLVTKRRDNADIVKIVVGGIIDQMLNKRSKKGAVEFTKSRLMKIITGKYDIDKFIISKTLKDKEAYADWTKQVHVVLADRMAQRDPGNKPQSNDRIPFVYIEVNKKVKLQGERVEHPAFIKEKKLKIDYLFYITNQIMKPATQFLELITKKPEVIFNRYIIREQNRKAGIDPIMKYFKDCPTDQGNEVVVKINGLTGDDLFGKKLGEGRTNNKRIEKRKKVVKRIV</sequence>
<organism evidence="12 13">
    <name type="scientific">Yasminevirus sp. GU-2018</name>
    <dbReference type="NCBI Taxonomy" id="2420051"/>
    <lineage>
        <taxon>Viruses</taxon>
        <taxon>Varidnaviria</taxon>
        <taxon>Bamfordvirae</taxon>
        <taxon>Nucleocytoviricota</taxon>
        <taxon>Megaviricetes</taxon>
        <taxon>Imitervirales</taxon>
        <taxon>Mimiviridae</taxon>
        <taxon>Klosneuvirinae</taxon>
        <taxon>Yasminevirus</taxon>
        <taxon>Yasminevirus saudimassiliense</taxon>
    </lineage>
</organism>
<dbReference type="InterPro" id="IPR006172">
    <property type="entry name" value="DNA-dir_DNA_pol_B"/>
</dbReference>
<dbReference type="EMBL" id="UPSH01000001">
    <property type="protein sequence ID" value="VBB18008.1"/>
    <property type="molecule type" value="Genomic_DNA"/>
</dbReference>
<dbReference type="GO" id="GO:0000166">
    <property type="term" value="F:nucleotide binding"/>
    <property type="evidence" value="ECO:0007669"/>
    <property type="project" value="InterPro"/>
</dbReference>
<dbReference type="PANTHER" id="PTHR10322">
    <property type="entry name" value="DNA POLYMERASE CATALYTIC SUBUNIT"/>
    <property type="match status" value="1"/>
</dbReference>
<dbReference type="Gene3D" id="3.90.1600.10">
    <property type="entry name" value="Palm domain of DNA polymerase"/>
    <property type="match status" value="2"/>
</dbReference>
<evidence type="ECO:0000256" key="4">
    <source>
        <dbReference type="ARBA" id="ARBA00022695"/>
    </source>
</evidence>
<gene>
    <name evidence="12" type="ORF">YASMINEVIRUS_471</name>
</gene>
<keyword evidence="5" id="KW-0239">DNA-directed DNA polymerase</keyword>
<dbReference type="GO" id="GO:0039693">
    <property type="term" value="P:viral DNA genome replication"/>
    <property type="evidence" value="ECO:0007669"/>
    <property type="project" value="UniProtKB-KW"/>
</dbReference>
<dbReference type="Pfam" id="PF00136">
    <property type="entry name" value="DNA_pol_B"/>
    <property type="match status" value="1"/>
</dbReference>
<keyword evidence="7" id="KW-0238">DNA-binding</keyword>
<dbReference type="PANTHER" id="PTHR10322:SF23">
    <property type="entry name" value="DNA POLYMERASE DELTA CATALYTIC SUBUNIT"/>
    <property type="match status" value="1"/>
</dbReference>
<feature type="compositionally biased region" description="Basic and acidic residues" evidence="9">
    <location>
        <begin position="544"/>
        <end position="566"/>
    </location>
</feature>
<evidence type="ECO:0000256" key="2">
    <source>
        <dbReference type="ARBA" id="ARBA00012417"/>
    </source>
</evidence>
<dbReference type="InterPro" id="IPR042087">
    <property type="entry name" value="DNA_pol_B_thumb"/>
</dbReference>
<dbReference type="Gene3D" id="1.10.132.60">
    <property type="entry name" value="DNA polymerase family B, C-terminal domain"/>
    <property type="match status" value="1"/>
</dbReference>
<proteinExistence type="inferred from homology"/>
<evidence type="ECO:0000256" key="5">
    <source>
        <dbReference type="ARBA" id="ARBA00022932"/>
    </source>
</evidence>
<dbReference type="InterPro" id="IPR043502">
    <property type="entry name" value="DNA/RNA_pol_sf"/>
</dbReference>
<evidence type="ECO:0000256" key="3">
    <source>
        <dbReference type="ARBA" id="ARBA00022679"/>
    </source>
</evidence>
<evidence type="ECO:0000313" key="12">
    <source>
        <dbReference type="EMBL" id="VBB18008.1"/>
    </source>
</evidence>
<dbReference type="InterPro" id="IPR023211">
    <property type="entry name" value="DNA_pol_palm_dom_sf"/>
</dbReference>
<evidence type="ECO:0000256" key="6">
    <source>
        <dbReference type="ARBA" id="ARBA00023109"/>
    </source>
</evidence>
<dbReference type="InterPro" id="IPR050240">
    <property type="entry name" value="DNA_pol_type-B"/>
</dbReference>
<dbReference type="GO" id="GO:0045004">
    <property type="term" value="P:DNA replication proofreading"/>
    <property type="evidence" value="ECO:0007669"/>
    <property type="project" value="TreeGrafter"/>
</dbReference>
<dbReference type="InterPro" id="IPR006133">
    <property type="entry name" value="DNA-dir_DNA_pol_B_exonuc"/>
</dbReference>
<dbReference type="Gene3D" id="3.30.420.10">
    <property type="entry name" value="Ribonuclease H-like superfamily/Ribonuclease H"/>
    <property type="match status" value="2"/>
</dbReference>
<dbReference type="EC" id="2.7.7.7" evidence="2"/>
<keyword evidence="4" id="KW-0548">Nucleotidyltransferase</keyword>
<evidence type="ECO:0000259" key="11">
    <source>
        <dbReference type="Pfam" id="PF03104"/>
    </source>
</evidence>
<feature type="compositionally biased region" description="Acidic residues" evidence="9">
    <location>
        <begin position="51"/>
        <end position="88"/>
    </location>
</feature>
<keyword evidence="6" id="KW-1194">Viral DNA replication</keyword>
<feature type="domain" description="DNA-directed DNA polymerase family B multifunctional" evidence="10">
    <location>
        <begin position="718"/>
        <end position="1291"/>
    </location>
</feature>
<evidence type="ECO:0000256" key="1">
    <source>
        <dbReference type="ARBA" id="ARBA00005755"/>
    </source>
</evidence>
<keyword evidence="6" id="KW-0235">DNA replication</keyword>
<feature type="compositionally biased region" description="Basic and acidic residues" evidence="9">
    <location>
        <begin position="89"/>
        <end position="106"/>
    </location>
</feature>